<dbReference type="Proteomes" id="UP000469559">
    <property type="component" value="Unassembled WGS sequence"/>
</dbReference>
<dbReference type="InterPro" id="IPR002110">
    <property type="entry name" value="Ankyrin_rpt"/>
</dbReference>
<dbReference type="PRINTS" id="PR01415">
    <property type="entry name" value="ANKYRIN"/>
</dbReference>
<dbReference type="SUPFAM" id="SSF48403">
    <property type="entry name" value="Ankyrin repeat"/>
    <property type="match status" value="1"/>
</dbReference>
<dbReference type="PROSITE" id="PS50297">
    <property type="entry name" value="ANK_REP_REGION"/>
    <property type="match status" value="3"/>
</dbReference>
<feature type="repeat" description="ANK" evidence="1">
    <location>
        <begin position="87"/>
        <end position="119"/>
    </location>
</feature>
<organism evidence="2 3">
    <name type="scientific">Lachnellula arida</name>
    <dbReference type="NCBI Taxonomy" id="1316785"/>
    <lineage>
        <taxon>Eukaryota</taxon>
        <taxon>Fungi</taxon>
        <taxon>Dikarya</taxon>
        <taxon>Ascomycota</taxon>
        <taxon>Pezizomycotina</taxon>
        <taxon>Leotiomycetes</taxon>
        <taxon>Helotiales</taxon>
        <taxon>Lachnaceae</taxon>
        <taxon>Lachnellula</taxon>
    </lineage>
</organism>
<dbReference type="PROSITE" id="PS50088">
    <property type="entry name" value="ANK_REPEAT"/>
    <property type="match status" value="3"/>
</dbReference>
<evidence type="ECO:0000313" key="2">
    <source>
        <dbReference type="EMBL" id="TVY16203.1"/>
    </source>
</evidence>
<feature type="repeat" description="ANK" evidence="1">
    <location>
        <begin position="153"/>
        <end position="187"/>
    </location>
</feature>
<protein>
    <submittedName>
        <fullName evidence="2">Putative ankyrin repeat protein</fullName>
    </submittedName>
</protein>
<name>A0A8T9BCW3_9HELO</name>
<accession>A0A8T9BCW3</accession>
<sequence>MADLASIRISSSINISLILILCRPDFDISVPFLSRPNHKGLAMTGNIDEYSHGLGVIKLIAAIVNNQYEELEKLLQTDVNINEKNALGETPLSWAACVGNLTCISKLLDLGADIGATTLKGETALHFAAQCGQAEAVLLLLDRGADVQAADSREKTILHAAIEDGEDNYEVVSLLIERGADVFATDVDGRTALECTQGLKQQNIATLLKLQRPLLSPSLTHGA</sequence>
<proteinExistence type="predicted"/>
<dbReference type="OrthoDB" id="20872at2759"/>
<dbReference type="Gene3D" id="1.25.40.20">
    <property type="entry name" value="Ankyrin repeat-containing domain"/>
    <property type="match status" value="2"/>
</dbReference>
<dbReference type="Pfam" id="PF12796">
    <property type="entry name" value="Ank_2"/>
    <property type="match status" value="1"/>
</dbReference>
<dbReference type="Pfam" id="PF00023">
    <property type="entry name" value="Ank"/>
    <property type="match status" value="1"/>
</dbReference>
<reference evidence="2 3" key="1">
    <citation type="submission" date="2018-05" db="EMBL/GenBank/DDBJ databases">
        <title>Whole genome sequencing for identification of molecular markers to develop diagnostic detection tools for the regulated plant pathogen Lachnellula willkommii.</title>
        <authorList>
            <person name="Giroux E."/>
            <person name="Bilodeau G."/>
        </authorList>
    </citation>
    <scope>NUCLEOTIDE SEQUENCE [LARGE SCALE GENOMIC DNA]</scope>
    <source>
        <strain evidence="2 3">CBS 203.66</strain>
    </source>
</reference>
<evidence type="ECO:0000313" key="3">
    <source>
        <dbReference type="Proteomes" id="UP000469559"/>
    </source>
</evidence>
<evidence type="ECO:0000256" key="1">
    <source>
        <dbReference type="PROSITE-ProRule" id="PRU00023"/>
    </source>
</evidence>
<gene>
    <name evidence="2" type="ORF">LARI1_G008963</name>
</gene>
<dbReference type="EMBL" id="QGMF01000398">
    <property type="protein sequence ID" value="TVY16203.1"/>
    <property type="molecule type" value="Genomic_DNA"/>
</dbReference>
<feature type="repeat" description="ANK" evidence="1">
    <location>
        <begin position="120"/>
        <end position="152"/>
    </location>
</feature>
<keyword evidence="1" id="KW-0040">ANK repeat</keyword>
<dbReference type="AlphaFoldDB" id="A0A8T9BCW3"/>
<dbReference type="SMART" id="SM00248">
    <property type="entry name" value="ANK"/>
    <property type="match status" value="4"/>
</dbReference>
<dbReference type="InterPro" id="IPR039323">
    <property type="entry name" value="ANKRD_45/46/60"/>
</dbReference>
<dbReference type="InterPro" id="IPR036770">
    <property type="entry name" value="Ankyrin_rpt-contain_sf"/>
</dbReference>
<dbReference type="PANTHER" id="PTHR22677">
    <property type="entry name" value="ANKYRIN REPEAT DOMAIN-CONTAINING PROTEIN 60"/>
    <property type="match status" value="1"/>
</dbReference>
<comment type="caution">
    <text evidence="2">The sequence shown here is derived from an EMBL/GenBank/DDBJ whole genome shotgun (WGS) entry which is preliminary data.</text>
</comment>
<keyword evidence="3" id="KW-1185">Reference proteome</keyword>
<dbReference type="PANTHER" id="PTHR22677:SF4">
    <property type="entry name" value="USHER SYNDROME TYPE-1G PROTEIN-LIKE PROTEIN"/>
    <property type="match status" value="1"/>
</dbReference>